<evidence type="ECO:0000256" key="8">
    <source>
        <dbReference type="SAM" id="MobiDB-lite"/>
    </source>
</evidence>
<keyword evidence="1" id="KW-0479">Metal-binding</keyword>
<keyword evidence="4" id="KW-0862">Zinc</keyword>
<evidence type="ECO:0000256" key="6">
    <source>
        <dbReference type="ARBA" id="ARBA00023163"/>
    </source>
</evidence>
<feature type="domain" description="C2H2-type" evidence="9">
    <location>
        <begin position="117"/>
        <end position="144"/>
    </location>
</feature>
<keyword evidence="5" id="KW-0805">Transcription regulation</keyword>
<evidence type="ECO:0000256" key="2">
    <source>
        <dbReference type="ARBA" id="ARBA00022737"/>
    </source>
</evidence>
<dbReference type="GO" id="GO:0005634">
    <property type="term" value="C:nucleus"/>
    <property type="evidence" value="ECO:0007669"/>
    <property type="project" value="TreeGrafter"/>
</dbReference>
<keyword evidence="3 7" id="KW-0863">Zinc-finger</keyword>
<keyword evidence="6" id="KW-0804">Transcription</keyword>
<dbReference type="SMART" id="SM00355">
    <property type="entry name" value="ZnF_C2H2"/>
    <property type="match status" value="3"/>
</dbReference>
<dbReference type="InterPro" id="IPR013087">
    <property type="entry name" value="Znf_C2H2_type"/>
</dbReference>
<keyword evidence="2" id="KW-0677">Repeat</keyword>
<reference evidence="10 11" key="1">
    <citation type="submission" date="2019-12" db="EMBL/GenBank/DDBJ databases">
        <authorList>
            <person name="Alioto T."/>
            <person name="Alioto T."/>
            <person name="Gomez Garrido J."/>
        </authorList>
    </citation>
    <scope>NUCLEOTIDE SEQUENCE [LARGE SCALE GENOMIC DNA]</scope>
</reference>
<protein>
    <submittedName>
        <fullName evidence="10">Zinc finger ZAT9-like</fullName>
    </submittedName>
</protein>
<dbReference type="InterPro" id="IPR044653">
    <property type="entry name" value="AZF1/2/3-like"/>
</dbReference>
<dbReference type="SUPFAM" id="SSF57667">
    <property type="entry name" value="beta-beta-alpha zinc fingers"/>
    <property type="match status" value="2"/>
</dbReference>
<dbReference type="AlphaFoldDB" id="A0A8S0QL02"/>
<evidence type="ECO:0000256" key="5">
    <source>
        <dbReference type="ARBA" id="ARBA00023015"/>
    </source>
</evidence>
<name>A0A8S0QL02_OLEEU</name>
<sequence>MEKDPEIQPDSMMEDDQDSRRVETVAPPGGSADKPLRVKIKFPNMKESAEEEDGPKVKDHCCLECRKRFNSGKALGGHMSSAHVQANRDFSLKKLKSKRRAKQVLGSSSPSDYGGKIICKICGKDFRTNKSLFGHMRCHPDREWRGMEPPVEAAMNFLEPQFEVVNGVPSRAFEGDQIDSVPVVASPPVNLNKSVKWLVTGKRGRAPTKPLIDSPPLRSSEEILAVQQLIRLVNGDSVKPIEDLDSKLNESEATSSNCWTSENETDDVNQDFYLNKNKEKVFPVGDERDSPVEKLKTWERADENPGGAQVKRILYNGKGEGKLNPGSDTENLISSDYSLDEFDDPYKSGTNGSMMIIKKTKVKKSVDPESPTSFSPRGPVSESVPLAVTPDKYICNTCRKSFSTPQALGGHRSSHKKFKVKVYNTIDDQSSNEVSYANYRPKANAIKQLEVNNVIGVQNQCHSTGECNHADRVTSTEETKKKHKVLLKLNLNEIPSQDGEDVIESGDTAS</sequence>
<dbReference type="Gramene" id="OE9A010625T1">
    <property type="protein sequence ID" value="OE9A010625C1"/>
    <property type="gene ID" value="OE9A010625"/>
</dbReference>
<evidence type="ECO:0000256" key="1">
    <source>
        <dbReference type="ARBA" id="ARBA00022723"/>
    </source>
</evidence>
<dbReference type="EMBL" id="CACTIH010001905">
    <property type="protein sequence ID" value="CAA2968357.1"/>
    <property type="molecule type" value="Genomic_DNA"/>
</dbReference>
<dbReference type="Proteomes" id="UP000594638">
    <property type="component" value="Unassembled WGS sequence"/>
</dbReference>
<evidence type="ECO:0000259" key="9">
    <source>
        <dbReference type="PROSITE" id="PS50157"/>
    </source>
</evidence>
<dbReference type="OrthoDB" id="6077919at2759"/>
<organism evidence="10 11">
    <name type="scientific">Olea europaea subsp. europaea</name>
    <dbReference type="NCBI Taxonomy" id="158383"/>
    <lineage>
        <taxon>Eukaryota</taxon>
        <taxon>Viridiplantae</taxon>
        <taxon>Streptophyta</taxon>
        <taxon>Embryophyta</taxon>
        <taxon>Tracheophyta</taxon>
        <taxon>Spermatophyta</taxon>
        <taxon>Magnoliopsida</taxon>
        <taxon>eudicotyledons</taxon>
        <taxon>Gunneridae</taxon>
        <taxon>Pentapetalae</taxon>
        <taxon>asterids</taxon>
        <taxon>lamiids</taxon>
        <taxon>Lamiales</taxon>
        <taxon>Oleaceae</taxon>
        <taxon>Oleeae</taxon>
        <taxon>Olea</taxon>
    </lineage>
</organism>
<dbReference type="PROSITE" id="PS00028">
    <property type="entry name" value="ZINC_FINGER_C2H2_1"/>
    <property type="match status" value="3"/>
</dbReference>
<evidence type="ECO:0000256" key="4">
    <source>
        <dbReference type="ARBA" id="ARBA00022833"/>
    </source>
</evidence>
<dbReference type="PROSITE" id="PS50157">
    <property type="entry name" value="ZINC_FINGER_C2H2_2"/>
    <property type="match status" value="2"/>
</dbReference>
<dbReference type="PANTHER" id="PTHR45988">
    <property type="entry name" value="C2H2 TYPE ZINC FINGER TRANSCRIPTION FACTOR FAMILY-RELATED"/>
    <property type="match status" value="1"/>
</dbReference>
<gene>
    <name evidence="10" type="ORF">OLEA9_A010625</name>
</gene>
<accession>A0A8S0QL02</accession>
<evidence type="ECO:0000313" key="11">
    <source>
        <dbReference type="Proteomes" id="UP000594638"/>
    </source>
</evidence>
<dbReference type="GO" id="GO:0000976">
    <property type="term" value="F:transcription cis-regulatory region binding"/>
    <property type="evidence" value="ECO:0007669"/>
    <property type="project" value="TreeGrafter"/>
</dbReference>
<dbReference type="PANTHER" id="PTHR45988:SF19">
    <property type="entry name" value="C2H2-TYPE DOMAIN-CONTAINING PROTEIN"/>
    <property type="match status" value="1"/>
</dbReference>
<dbReference type="Gene3D" id="3.30.160.60">
    <property type="entry name" value="Classic Zinc Finger"/>
    <property type="match status" value="1"/>
</dbReference>
<evidence type="ECO:0000256" key="7">
    <source>
        <dbReference type="PROSITE-ProRule" id="PRU00042"/>
    </source>
</evidence>
<proteinExistence type="predicted"/>
<evidence type="ECO:0000256" key="3">
    <source>
        <dbReference type="ARBA" id="ARBA00022771"/>
    </source>
</evidence>
<dbReference type="GO" id="GO:0003700">
    <property type="term" value="F:DNA-binding transcription factor activity"/>
    <property type="evidence" value="ECO:0007669"/>
    <property type="project" value="InterPro"/>
</dbReference>
<feature type="domain" description="C2H2-type" evidence="9">
    <location>
        <begin position="393"/>
        <end position="420"/>
    </location>
</feature>
<dbReference type="Pfam" id="PF13912">
    <property type="entry name" value="zf-C2H2_6"/>
    <property type="match status" value="3"/>
</dbReference>
<evidence type="ECO:0000313" key="10">
    <source>
        <dbReference type="EMBL" id="CAA2968357.1"/>
    </source>
</evidence>
<dbReference type="GO" id="GO:0008270">
    <property type="term" value="F:zinc ion binding"/>
    <property type="evidence" value="ECO:0007669"/>
    <property type="project" value="UniProtKB-KW"/>
</dbReference>
<dbReference type="InterPro" id="IPR036236">
    <property type="entry name" value="Znf_C2H2_sf"/>
</dbReference>
<keyword evidence="11" id="KW-1185">Reference proteome</keyword>
<feature type="region of interest" description="Disordered" evidence="8">
    <location>
        <begin position="1"/>
        <end position="36"/>
    </location>
</feature>
<comment type="caution">
    <text evidence="10">The sequence shown here is derived from an EMBL/GenBank/DDBJ whole genome shotgun (WGS) entry which is preliminary data.</text>
</comment>